<name>A0AAE4T4A3_9EURY</name>
<reference evidence="1 2" key="1">
    <citation type="submission" date="2023-08" db="EMBL/GenBank/DDBJ databases">
        <title>Draft genome sequence of Thermococcus waiotapuensis WT1T, a thermophilic sulphur-dependent archaeon from order Thermococcales.</title>
        <authorList>
            <person name="Manners S.H."/>
            <person name="Carere C.R."/>
            <person name="Dhami M.K."/>
            <person name="Dobson R.C.J."/>
            <person name="Stott M.B."/>
        </authorList>
    </citation>
    <scope>NUCLEOTIDE SEQUENCE [LARGE SCALE GENOMIC DNA]</scope>
    <source>
        <strain evidence="1 2">WT1</strain>
    </source>
</reference>
<dbReference type="AlphaFoldDB" id="A0AAE4T4A3"/>
<protein>
    <submittedName>
        <fullName evidence="1">Uncharacterized protein</fullName>
    </submittedName>
</protein>
<comment type="caution">
    <text evidence="1">The sequence shown here is derived from an EMBL/GenBank/DDBJ whole genome shotgun (WGS) entry which is preliminary data.</text>
</comment>
<organism evidence="1 2">
    <name type="scientific">Thermococcus waiotapuensis</name>
    <dbReference type="NCBI Taxonomy" id="90909"/>
    <lineage>
        <taxon>Archaea</taxon>
        <taxon>Methanobacteriati</taxon>
        <taxon>Methanobacteriota</taxon>
        <taxon>Thermococci</taxon>
        <taxon>Thermococcales</taxon>
        <taxon>Thermococcaceae</taxon>
        <taxon>Thermococcus</taxon>
    </lineage>
</organism>
<keyword evidence="2" id="KW-1185">Reference proteome</keyword>
<evidence type="ECO:0000313" key="1">
    <source>
        <dbReference type="EMBL" id="MDV3104571.1"/>
    </source>
</evidence>
<dbReference type="EMBL" id="JAVDZE010000005">
    <property type="protein sequence ID" value="MDV3104571.1"/>
    <property type="molecule type" value="Genomic_DNA"/>
</dbReference>
<dbReference type="Proteomes" id="UP001245683">
    <property type="component" value="Unassembled WGS sequence"/>
</dbReference>
<dbReference type="RefSeq" id="WP_315342965.1">
    <property type="nucleotide sequence ID" value="NZ_JAVDZE010000005.1"/>
</dbReference>
<sequence>MRSVERLDYTGYSAEVLVCSLKDQTVKVEADVPEWIDSNAAFYITYSHLDYLGLLWEEIRKELVNKTSEGWKVGDFEFREPDLKKVTYSKGTFTYADQLKKGQCTVFSFKGVFKALPEGIYLRNGKRIPLPKASLTGQSDWLFFAQIPEGYKGWNASLMIPERLGRDSEFEKAYRNHLKSLFELVDKRLITEEELGHIEIPEEPVPPEDYCAEFTANGSKASSTRLLGSSGLYSDGNYYLFEYSGKNAETIFVSFTSTGCRPAVWFTFVGTLGGSGESIKENGHMRSIFGVFSNFSVHNGDGDGPLFVDSSGHVILDLVVEP</sequence>
<gene>
    <name evidence="1" type="ORF">RBI02_08505</name>
</gene>
<accession>A0AAE4T4A3</accession>
<proteinExistence type="predicted"/>
<evidence type="ECO:0000313" key="2">
    <source>
        <dbReference type="Proteomes" id="UP001245683"/>
    </source>
</evidence>